<protein>
    <submittedName>
        <fullName evidence="3">DNA methylase</fullName>
    </submittedName>
</protein>
<dbReference type="Pfam" id="PF00817">
    <property type="entry name" value="IMS"/>
    <property type="match status" value="1"/>
</dbReference>
<dbReference type="GO" id="GO:0042276">
    <property type="term" value="P:error-prone translesion synthesis"/>
    <property type="evidence" value="ECO:0007669"/>
    <property type="project" value="TreeGrafter"/>
</dbReference>
<dbReference type="InterPro" id="IPR017961">
    <property type="entry name" value="DNA_pol_Y-fam_little_finger"/>
</dbReference>
<dbReference type="PANTHER" id="PTHR11076:SF35">
    <property type="entry name" value="DNA REPAIR PROTEIN HOMOLOG YOBH"/>
    <property type="match status" value="1"/>
</dbReference>
<keyword evidence="4" id="KW-1185">Reference proteome</keyword>
<dbReference type="InterPro" id="IPR050116">
    <property type="entry name" value="DNA_polymerase-Y"/>
</dbReference>
<dbReference type="PANTHER" id="PTHR11076">
    <property type="entry name" value="DNA REPAIR POLYMERASE UMUC / TRANSFERASE FAMILY MEMBER"/>
    <property type="match status" value="1"/>
</dbReference>
<dbReference type="GO" id="GO:0009432">
    <property type="term" value="P:SOS response"/>
    <property type="evidence" value="ECO:0007669"/>
    <property type="project" value="TreeGrafter"/>
</dbReference>
<dbReference type="InterPro" id="IPR043502">
    <property type="entry name" value="DNA/RNA_pol_sf"/>
</dbReference>
<dbReference type="GO" id="GO:0008168">
    <property type="term" value="F:methyltransferase activity"/>
    <property type="evidence" value="ECO:0007669"/>
    <property type="project" value="UniProtKB-KW"/>
</dbReference>
<dbReference type="RefSeq" id="WP_324619150.1">
    <property type="nucleotide sequence ID" value="NZ_JAYKOT010000003.1"/>
</dbReference>
<sequence length="500" mass="57809">MEKVYFAIDLKSFYASSECAIRKLDPLTTNLVVADTTRTDGSICLAVSPSLKEFGVPGRPRLFEVKEIISKINYFRRKKHPEIKEFKKSPFKKDLNDDRVLVDFIIARPRMSLYLDYSAKIVNIYKRFVHPEDIHIYSIDEVFIDATSYIKKYKSSHDMLLEIIKAALYETGITATAGIGPNLYLAKIAMDIMAKKMKADKDGIRTYFLDERKYREELWDHLPLTDFWRLGKGTEKTLNKNGIYTMGDICLASLNKFGDSRCEDLLYKLFGVGAELLIDHAWGKETCTIKDIKNYKPKRNSISSGQVLFRPYSFEEGKTILSEMVENFTYKLIESSQLTGHISLTISFDEKSLENIKDDYKGEIRINSYGRKVPRYAHLSKKLDSLTMSVNTLKSEFFEIYEKIVNKDFYLRKISISFGELVDLKKAREEDLIYKQQSLFDLEKNYSSKTELDQEKELRLQKTLLNIRQKFGANSIMKADSLKEEATGIDRNNQIGGHRA</sequence>
<comment type="caution">
    <text evidence="3">The sequence shown here is derived from an EMBL/GenBank/DDBJ whole genome shotgun (WGS) entry which is preliminary data.</text>
</comment>
<evidence type="ECO:0000313" key="4">
    <source>
        <dbReference type="Proteomes" id="UP001357733"/>
    </source>
</evidence>
<evidence type="ECO:0000313" key="3">
    <source>
        <dbReference type="EMBL" id="MEB3429033.1"/>
    </source>
</evidence>
<dbReference type="Proteomes" id="UP001357733">
    <property type="component" value="Unassembled WGS sequence"/>
</dbReference>
<organism evidence="3 4">
    <name type="scientific">Citroniella saccharovorans</name>
    <dbReference type="NCBI Taxonomy" id="2053367"/>
    <lineage>
        <taxon>Bacteria</taxon>
        <taxon>Bacillati</taxon>
        <taxon>Bacillota</taxon>
        <taxon>Tissierellia</taxon>
        <taxon>Tissierellales</taxon>
        <taxon>Peptoniphilaceae</taxon>
        <taxon>Citroniella</taxon>
    </lineage>
</organism>
<dbReference type="GO" id="GO:0005829">
    <property type="term" value="C:cytosol"/>
    <property type="evidence" value="ECO:0007669"/>
    <property type="project" value="TreeGrafter"/>
</dbReference>
<keyword evidence="3" id="KW-0808">Transferase</keyword>
<dbReference type="PROSITE" id="PS50173">
    <property type="entry name" value="UMUC"/>
    <property type="match status" value="1"/>
</dbReference>
<accession>A0AAW9MT17</accession>
<name>A0AAW9MT17_9FIRM</name>
<dbReference type="Gene3D" id="1.10.150.20">
    <property type="entry name" value="5' to 3' exonuclease, C-terminal subdomain"/>
    <property type="match status" value="1"/>
</dbReference>
<gene>
    <name evidence="3" type="ORF">VLK81_03180</name>
</gene>
<dbReference type="Pfam" id="PF11799">
    <property type="entry name" value="IMS_C"/>
    <property type="match status" value="1"/>
</dbReference>
<feature type="domain" description="UmuC" evidence="2">
    <location>
        <begin position="5"/>
        <end position="231"/>
    </location>
</feature>
<dbReference type="GO" id="GO:0006281">
    <property type="term" value="P:DNA repair"/>
    <property type="evidence" value="ECO:0007669"/>
    <property type="project" value="InterPro"/>
</dbReference>
<proteinExistence type="inferred from homology"/>
<comment type="similarity">
    <text evidence="1">Belongs to the DNA polymerase type-Y family.</text>
</comment>
<dbReference type="InterPro" id="IPR001126">
    <property type="entry name" value="UmuC"/>
</dbReference>
<dbReference type="EMBL" id="JAYKOT010000003">
    <property type="protein sequence ID" value="MEB3429033.1"/>
    <property type="molecule type" value="Genomic_DNA"/>
</dbReference>
<dbReference type="SUPFAM" id="SSF56672">
    <property type="entry name" value="DNA/RNA polymerases"/>
    <property type="match status" value="1"/>
</dbReference>
<dbReference type="Gene3D" id="3.30.70.270">
    <property type="match status" value="1"/>
</dbReference>
<evidence type="ECO:0000256" key="1">
    <source>
        <dbReference type="ARBA" id="ARBA00010945"/>
    </source>
</evidence>
<evidence type="ECO:0000259" key="2">
    <source>
        <dbReference type="PROSITE" id="PS50173"/>
    </source>
</evidence>
<reference evidence="3 4" key="1">
    <citation type="submission" date="2024-01" db="EMBL/GenBank/DDBJ databases">
        <title>Complete genome sequence of Citroniella saccharovorans strain M6.X9, isolated from human fecal sample.</title>
        <authorList>
            <person name="Cheng G."/>
            <person name="Westerholm M."/>
            <person name="Schnurer A."/>
        </authorList>
    </citation>
    <scope>NUCLEOTIDE SEQUENCE [LARGE SCALE GENOMIC DNA]</scope>
    <source>
        <strain evidence="3 4">DSM 29873</strain>
    </source>
</reference>
<dbReference type="GO" id="GO:0003684">
    <property type="term" value="F:damaged DNA binding"/>
    <property type="evidence" value="ECO:0007669"/>
    <property type="project" value="InterPro"/>
</dbReference>
<dbReference type="GO" id="GO:0003887">
    <property type="term" value="F:DNA-directed DNA polymerase activity"/>
    <property type="evidence" value="ECO:0007669"/>
    <property type="project" value="TreeGrafter"/>
</dbReference>
<dbReference type="AlphaFoldDB" id="A0AAW9MT17"/>
<dbReference type="GO" id="GO:0032259">
    <property type="term" value="P:methylation"/>
    <property type="evidence" value="ECO:0007669"/>
    <property type="project" value="UniProtKB-KW"/>
</dbReference>
<keyword evidence="3" id="KW-0489">Methyltransferase</keyword>
<dbReference type="Gene3D" id="3.40.1170.60">
    <property type="match status" value="1"/>
</dbReference>
<dbReference type="InterPro" id="IPR043128">
    <property type="entry name" value="Rev_trsase/Diguanyl_cyclase"/>
</dbReference>